<dbReference type="RefSeq" id="WP_000779577.1">
    <property type="nucleotide sequence ID" value="NZ_BFHN01000006.1"/>
</dbReference>
<reference evidence="2" key="1">
    <citation type="submission" date="2024-03" db="EMBL/GenBank/DDBJ databases">
        <title>Epithelial relay of microbial signals coordinates intestinal macrophage supported barrier repair.</title>
        <authorList>
            <person name="Tsai M.T."/>
        </authorList>
    </citation>
    <scope>NUCLEOTIDE SEQUENCE</scope>
    <source>
        <strain evidence="2">MS 21-1</strain>
    </source>
</reference>
<gene>
    <name evidence="2" type="ORF">V9Z47_12845</name>
</gene>
<evidence type="ECO:0000313" key="2">
    <source>
        <dbReference type="EMBL" id="WWX73826.1"/>
    </source>
</evidence>
<organism evidence="2 3">
    <name type="scientific">Escherichia coli</name>
    <dbReference type="NCBI Taxonomy" id="562"/>
    <lineage>
        <taxon>Bacteria</taxon>
        <taxon>Pseudomonadati</taxon>
        <taxon>Pseudomonadota</taxon>
        <taxon>Gammaproteobacteria</taxon>
        <taxon>Enterobacterales</taxon>
        <taxon>Enterobacteriaceae</taxon>
        <taxon>Escherichia</taxon>
    </lineage>
</organism>
<proteinExistence type="predicted"/>
<accession>A0AAX4LHJ4</accession>
<dbReference type="EMBL" id="CP146670">
    <property type="protein sequence ID" value="WWX73826.1"/>
    <property type="molecule type" value="Genomic_DNA"/>
</dbReference>
<evidence type="ECO:0000259" key="1">
    <source>
        <dbReference type="Pfam" id="PF24732"/>
    </source>
</evidence>
<dbReference type="InterPro" id="IPR056925">
    <property type="entry name" value="ParE-like"/>
</dbReference>
<dbReference type="Pfam" id="PF24732">
    <property type="entry name" value="ParE_like"/>
    <property type="match status" value="1"/>
</dbReference>
<protein>
    <recommendedName>
        <fullName evidence="1">ParE-like toxin domain-containing protein</fullName>
    </recommendedName>
</protein>
<name>A0AAX4LHJ4_ECOLX</name>
<dbReference type="AlphaFoldDB" id="A0AAX4LHJ4"/>
<sequence>MKLVAIDRNLKAQKNAQDRIIKKGKELLKAFLRKEVYPKKLRDGYGYKMDINLDWRLFSEDLKVWLIVEHHAYNKLCGVKGTHK</sequence>
<dbReference type="Proteomes" id="UP001383096">
    <property type="component" value="Chromosome"/>
</dbReference>
<evidence type="ECO:0000313" key="3">
    <source>
        <dbReference type="Proteomes" id="UP001383096"/>
    </source>
</evidence>
<feature type="domain" description="ParE-like toxin" evidence="1">
    <location>
        <begin position="19"/>
        <end position="75"/>
    </location>
</feature>